<keyword evidence="8" id="KW-1185">Reference proteome</keyword>
<proteinExistence type="inferred from homology"/>
<dbReference type="PIRSF" id="PIRSF000538">
    <property type="entry name" value="GlpK"/>
    <property type="match status" value="1"/>
</dbReference>
<evidence type="ECO:0000259" key="5">
    <source>
        <dbReference type="Pfam" id="PF00370"/>
    </source>
</evidence>
<dbReference type="GO" id="GO:0016301">
    <property type="term" value="F:kinase activity"/>
    <property type="evidence" value="ECO:0007669"/>
    <property type="project" value="UniProtKB-KW"/>
</dbReference>
<evidence type="ECO:0000256" key="4">
    <source>
        <dbReference type="RuleBase" id="RU003733"/>
    </source>
</evidence>
<reference evidence="7 8" key="1">
    <citation type="submission" date="2017-08" db="EMBL/GenBank/DDBJ databases">
        <authorList>
            <person name="de Groot N.N."/>
        </authorList>
    </citation>
    <scope>NUCLEOTIDE SEQUENCE [LARGE SCALE GENOMIC DNA]</scope>
    <source>
        <strain evidence="7 8">USBA 352</strain>
    </source>
</reference>
<sequence length="500" mass="52879">MPDPLLLGIDLGAGSLKSTVIDGTGKVHGAASAAVETLAPHPGFSEQDPLGWRAAMIDTLAQLWRQSIDPARIRGIAFTAGAHTHVLEDAEGTILRPAIMWNDQRSGRQAAALRESDGARILELSGNQASPTWTLPQLVWVRENEPELFARIRRIRPAKDWLRRQIDGSDATDITDAWGMMLADARSPEGAWSDELCRIAGIDPSVLPPLVGSTDVTGAVTADAAAATGLVAGTRVICGTSDTNAETFCGGMTRPGLGALKLATAGTVSSLTASPSFSAKVIHYPHLVPGHCYTILGTNSCASAHRWLRDTLFAGLGFEGMDAAARAVPAGSDGLLFHPYLNGERSPYWDPDLRASYVGLGFAHGPGHFVRALYEGIAYSLRDCLEVLRGLDMGFSTARLVGGGTRSELWQQIIADVTGLTIEIPREGDASFGAALIAGMGAGVFADTKAAAAVIGVAATRHPDRRAMQRYEEGFALYRETKEALTPVNHRIAAAGRGGN</sequence>
<dbReference type="SUPFAM" id="SSF53067">
    <property type="entry name" value="Actin-like ATPase domain"/>
    <property type="match status" value="2"/>
</dbReference>
<evidence type="ECO:0000313" key="7">
    <source>
        <dbReference type="EMBL" id="SOC13117.1"/>
    </source>
</evidence>
<dbReference type="EMBL" id="OBML01000007">
    <property type="protein sequence ID" value="SOC13117.1"/>
    <property type="molecule type" value="Genomic_DNA"/>
</dbReference>
<protein>
    <submittedName>
        <fullName evidence="7">Xylulokinase</fullName>
    </submittedName>
</protein>
<feature type="domain" description="Carbohydrate kinase FGGY C-terminal" evidence="6">
    <location>
        <begin position="288"/>
        <end position="441"/>
    </location>
</feature>
<dbReference type="PANTHER" id="PTHR43095:SF5">
    <property type="entry name" value="XYLULOSE KINASE"/>
    <property type="match status" value="1"/>
</dbReference>
<dbReference type="InterPro" id="IPR000577">
    <property type="entry name" value="Carb_kinase_FGGY"/>
</dbReference>
<dbReference type="InterPro" id="IPR018484">
    <property type="entry name" value="FGGY_N"/>
</dbReference>
<comment type="similarity">
    <text evidence="1 4">Belongs to the FGGY kinase family.</text>
</comment>
<dbReference type="CDD" id="cd07808">
    <property type="entry name" value="ASKHA_NBD_FGGY_EcXK-like"/>
    <property type="match status" value="1"/>
</dbReference>
<dbReference type="Pfam" id="PF00370">
    <property type="entry name" value="FGGY_N"/>
    <property type="match status" value="1"/>
</dbReference>
<dbReference type="GO" id="GO:0016773">
    <property type="term" value="F:phosphotransferase activity, alcohol group as acceptor"/>
    <property type="evidence" value="ECO:0007669"/>
    <property type="project" value="InterPro"/>
</dbReference>
<evidence type="ECO:0000256" key="1">
    <source>
        <dbReference type="ARBA" id="ARBA00009156"/>
    </source>
</evidence>
<organism evidence="7 8">
    <name type="scientific">Stappia indica</name>
    <dbReference type="NCBI Taxonomy" id="538381"/>
    <lineage>
        <taxon>Bacteria</taxon>
        <taxon>Pseudomonadati</taxon>
        <taxon>Pseudomonadota</taxon>
        <taxon>Alphaproteobacteria</taxon>
        <taxon>Hyphomicrobiales</taxon>
        <taxon>Stappiaceae</taxon>
        <taxon>Stappia</taxon>
    </lineage>
</organism>
<evidence type="ECO:0000313" key="8">
    <source>
        <dbReference type="Proteomes" id="UP000219331"/>
    </source>
</evidence>
<evidence type="ECO:0000256" key="2">
    <source>
        <dbReference type="ARBA" id="ARBA00022679"/>
    </source>
</evidence>
<dbReference type="OrthoDB" id="9805576at2"/>
<dbReference type="RefSeq" id="WP_097175300.1">
    <property type="nucleotide sequence ID" value="NZ_OBML01000007.1"/>
</dbReference>
<name>A0A285SXV0_9HYPH</name>
<keyword evidence="2 4" id="KW-0808">Transferase</keyword>
<evidence type="ECO:0000259" key="6">
    <source>
        <dbReference type="Pfam" id="PF02782"/>
    </source>
</evidence>
<dbReference type="Gene3D" id="3.30.420.40">
    <property type="match status" value="2"/>
</dbReference>
<dbReference type="InterPro" id="IPR050406">
    <property type="entry name" value="FGGY_Carb_Kinase"/>
</dbReference>
<dbReference type="PROSITE" id="PS00445">
    <property type="entry name" value="FGGY_KINASES_2"/>
    <property type="match status" value="1"/>
</dbReference>
<gene>
    <name evidence="7" type="ORF">SAMN05421512_10786</name>
</gene>
<dbReference type="Proteomes" id="UP000219331">
    <property type="component" value="Unassembled WGS sequence"/>
</dbReference>
<accession>A0A285SXV0</accession>
<keyword evidence="3 4" id="KW-0418">Kinase</keyword>
<dbReference type="AlphaFoldDB" id="A0A285SXV0"/>
<dbReference type="InterPro" id="IPR018483">
    <property type="entry name" value="Carb_kinase_FGGY_CS"/>
</dbReference>
<evidence type="ECO:0000256" key="3">
    <source>
        <dbReference type="ARBA" id="ARBA00022777"/>
    </source>
</evidence>
<dbReference type="Pfam" id="PF02782">
    <property type="entry name" value="FGGY_C"/>
    <property type="match status" value="1"/>
</dbReference>
<dbReference type="GO" id="GO:0005975">
    <property type="term" value="P:carbohydrate metabolic process"/>
    <property type="evidence" value="ECO:0007669"/>
    <property type="project" value="InterPro"/>
</dbReference>
<dbReference type="InterPro" id="IPR043129">
    <property type="entry name" value="ATPase_NBD"/>
</dbReference>
<dbReference type="PANTHER" id="PTHR43095">
    <property type="entry name" value="SUGAR KINASE"/>
    <property type="match status" value="1"/>
</dbReference>
<dbReference type="STRING" id="538381.GCA_001696535_03607"/>
<feature type="domain" description="Carbohydrate kinase FGGY N-terminal" evidence="5">
    <location>
        <begin position="6"/>
        <end position="249"/>
    </location>
</feature>
<dbReference type="InterPro" id="IPR018485">
    <property type="entry name" value="FGGY_C"/>
</dbReference>